<evidence type="ECO:0000256" key="14">
    <source>
        <dbReference type="ARBA" id="ARBA00049744"/>
    </source>
</evidence>
<proteinExistence type="inferred from homology"/>
<keyword evidence="5" id="KW-0274">FAD</keyword>
<evidence type="ECO:0000256" key="6">
    <source>
        <dbReference type="ARBA" id="ARBA00023002"/>
    </source>
</evidence>
<evidence type="ECO:0000313" key="19">
    <source>
        <dbReference type="EMBL" id="RFU37533.1"/>
    </source>
</evidence>
<comment type="caution">
    <text evidence="19">The sequence shown here is derived from an EMBL/GenBank/DDBJ whole genome shotgun (WGS) entry which is preliminary data.</text>
</comment>
<evidence type="ECO:0000256" key="10">
    <source>
        <dbReference type="ARBA" id="ARBA00023235"/>
    </source>
</evidence>
<keyword evidence="4" id="KW-0285">Flavoprotein</keyword>
<evidence type="ECO:0000259" key="17">
    <source>
        <dbReference type="Pfam" id="PF00732"/>
    </source>
</evidence>
<dbReference type="GO" id="GO:0008203">
    <property type="term" value="P:cholesterol metabolic process"/>
    <property type="evidence" value="ECO:0007669"/>
    <property type="project" value="UniProtKB-KW"/>
</dbReference>
<protein>
    <recommendedName>
        <fullName evidence="14">Cholesterol oxidase</fullName>
        <ecNumber evidence="13">1.1.3.6</ecNumber>
        <ecNumber evidence="11">5.3.3.1</ecNumber>
    </recommendedName>
    <alternativeName>
        <fullName evidence="15">Cholesterol isomerase</fullName>
    </alternativeName>
</protein>
<organism evidence="19 20">
    <name type="scientific">Actinomadura logoneensis</name>
    <dbReference type="NCBI Taxonomy" id="2293572"/>
    <lineage>
        <taxon>Bacteria</taxon>
        <taxon>Bacillati</taxon>
        <taxon>Actinomycetota</taxon>
        <taxon>Actinomycetes</taxon>
        <taxon>Streptosporangiales</taxon>
        <taxon>Thermomonosporaceae</taxon>
        <taxon>Actinomadura</taxon>
    </lineage>
</organism>
<dbReference type="GO" id="GO:0050660">
    <property type="term" value="F:flavin adenine dinucleotide binding"/>
    <property type="evidence" value="ECO:0007669"/>
    <property type="project" value="InterPro"/>
</dbReference>
<name>A0A372JC01_9ACTN</name>
<dbReference type="AlphaFoldDB" id="A0A372JC01"/>
<dbReference type="Pfam" id="PF13450">
    <property type="entry name" value="NAD_binding_8"/>
    <property type="match status" value="1"/>
</dbReference>
<evidence type="ECO:0000256" key="13">
    <source>
        <dbReference type="ARBA" id="ARBA00049723"/>
    </source>
</evidence>
<dbReference type="PANTHER" id="PTHR47470">
    <property type="entry name" value="CHOLESTEROL OXIDASE"/>
    <property type="match status" value="1"/>
</dbReference>
<dbReference type="PANTHER" id="PTHR47470:SF1">
    <property type="entry name" value="FAD-DEPENDENT OXIDOREDUCTASE 2 FAD BINDING DOMAIN-CONTAINING PROTEIN"/>
    <property type="match status" value="1"/>
</dbReference>
<accession>A0A372JC01</accession>
<evidence type="ECO:0000259" key="18">
    <source>
        <dbReference type="Pfam" id="PF05199"/>
    </source>
</evidence>
<dbReference type="InterPro" id="IPR000172">
    <property type="entry name" value="GMC_OxRdtase_N"/>
</dbReference>
<dbReference type="EC" id="1.1.3.6" evidence="13"/>
<gene>
    <name evidence="19" type="ORF">DZF91_32400</name>
</gene>
<keyword evidence="9" id="KW-0753">Steroid metabolism</keyword>
<comment type="cofactor">
    <cofactor evidence="1">
        <name>FAD</name>
        <dbReference type="ChEBI" id="CHEBI:57692"/>
    </cofactor>
</comment>
<dbReference type="Gene3D" id="3.50.50.60">
    <property type="entry name" value="FAD/NAD(P)-binding domain"/>
    <property type="match status" value="3"/>
</dbReference>
<dbReference type="OrthoDB" id="517968at2"/>
<keyword evidence="20" id="KW-1185">Reference proteome</keyword>
<evidence type="ECO:0000256" key="4">
    <source>
        <dbReference type="ARBA" id="ARBA00022630"/>
    </source>
</evidence>
<dbReference type="Pfam" id="PF05199">
    <property type="entry name" value="GMC_oxred_C"/>
    <property type="match status" value="1"/>
</dbReference>
<evidence type="ECO:0000256" key="1">
    <source>
        <dbReference type="ARBA" id="ARBA00001974"/>
    </source>
</evidence>
<dbReference type="EC" id="5.3.3.1" evidence="11"/>
<keyword evidence="8" id="KW-1207">Sterol metabolism</keyword>
<dbReference type="Pfam" id="PF00732">
    <property type="entry name" value="GMC_oxred_N"/>
    <property type="match status" value="1"/>
</dbReference>
<evidence type="ECO:0000256" key="2">
    <source>
        <dbReference type="ARBA" id="ARBA00010790"/>
    </source>
</evidence>
<dbReference type="Proteomes" id="UP000261811">
    <property type="component" value="Unassembled WGS sequence"/>
</dbReference>
<evidence type="ECO:0000256" key="3">
    <source>
        <dbReference type="ARBA" id="ARBA00022548"/>
    </source>
</evidence>
<sequence length="607" mass="65474">MHDHRADGDRAQVQRADGDRAQDQRAHDYDVLVIGSGFGGSVTALRLTEKGYRVGVIEAGRRFDAGQAGTGDARHPGLPKTNWRVSRYIWAPALGLTGMQRIHLIRGRKASRVMVLAGAGVGGGSLNYANTLYVPPEPFFKDRQWAHITDWQAELAPYYDQAKRMLGVVQNPTVTAADKVMRSVAERMGKGDTFVRTPVGVFFGDGPGRASEDPYFGGAGPRRRGCTECGECMVGCRHGAKNMLTENYLYLAEKAGARIMPLSRVTQVTPLTGGGYEVEIVRTGSFGRNRKALTAGQVVFAAGTYGTQKLLHKLRTTGRLPRVSARLGHLTRTNSEAILGAGRRNGHPGADFSRGVAITSSFHPTPDTHIEPVRYGKGSNLMAALQTLLVDGDRPGERHRPRIAKFLGEAVRRPADLIQLFDVRHWSERTVIALVMQTRDNSITLRPARGPLGWDVRADAGHGEPNPTWIPEGHTAAREIAEEIGGIAGGSWGDLFDIPMTAHFLGGCVIGDSPETGVIDPYHRVYGHPGLHVVDGSAVSANLGVNPSLTITAQAERAMSLWPNKGEDDPRPALGASYRRVAAVAPKNPVVPADAPAALRLPIVEIT</sequence>
<evidence type="ECO:0000256" key="7">
    <source>
        <dbReference type="ARBA" id="ARBA00023098"/>
    </source>
</evidence>
<keyword evidence="7" id="KW-0443">Lipid metabolism</keyword>
<evidence type="ECO:0000256" key="16">
    <source>
        <dbReference type="SAM" id="MobiDB-lite"/>
    </source>
</evidence>
<keyword evidence="6" id="KW-0560">Oxidoreductase</keyword>
<evidence type="ECO:0000256" key="5">
    <source>
        <dbReference type="ARBA" id="ARBA00022827"/>
    </source>
</evidence>
<evidence type="ECO:0000256" key="15">
    <source>
        <dbReference type="ARBA" id="ARBA00049778"/>
    </source>
</evidence>
<dbReference type="GO" id="GO:0016995">
    <property type="term" value="F:cholesterol oxidase activity"/>
    <property type="evidence" value="ECO:0007669"/>
    <property type="project" value="UniProtKB-EC"/>
</dbReference>
<evidence type="ECO:0000256" key="12">
    <source>
        <dbReference type="ARBA" id="ARBA00049645"/>
    </source>
</evidence>
<dbReference type="EMBL" id="QURH01000957">
    <property type="protein sequence ID" value="RFU37533.1"/>
    <property type="molecule type" value="Genomic_DNA"/>
</dbReference>
<feature type="region of interest" description="Disordered" evidence="16">
    <location>
        <begin position="1"/>
        <end position="23"/>
    </location>
</feature>
<feature type="domain" description="Glucose-methanol-choline oxidoreductase C-terminal" evidence="18">
    <location>
        <begin position="501"/>
        <end position="555"/>
    </location>
</feature>
<dbReference type="InterPro" id="IPR052542">
    <property type="entry name" value="Cholesterol_Oxidase"/>
</dbReference>
<reference evidence="19 20" key="1">
    <citation type="submission" date="2018-08" db="EMBL/GenBank/DDBJ databases">
        <title>Actinomadura jelena sp. nov., a novel Actinomycete isolated from soil in Chad.</title>
        <authorList>
            <person name="Shi L."/>
        </authorList>
    </citation>
    <scope>NUCLEOTIDE SEQUENCE [LARGE SCALE GENOMIC DNA]</scope>
    <source>
        <strain evidence="19 20">NEAU-G17</strain>
    </source>
</reference>
<evidence type="ECO:0000313" key="20">
    <source>
        <dbReference type="Proteomes" id="UP000261811"/>
    </source>
</evidence>
<comment type="pathway">
    <text evidence="12">Steroid metabolism; cholesterol degradation.</text>
</comment>
<dbReference type="GO" id="GO:0004769">
    <property type="term" value="F:steroid Delta-isomerase activity"/>
    <property type="evidence" value="ECO:0007669"/>
    <property type="project" value="UniProtKB-EC"/>
</dbReference>
<comment type="similarity">
    <text evidence="2">Belongs to the GMC oxidoreductase family.</text>
</comment>
<dbReference type="RefSeq" id="WP_117360862.1">
    <property type="nucleotide sequence ID" value="NZ_QURH01000957.1"/>
</dbReference>
<evidence type="ECO:0000256" key="9">
    <source>
        <dbReference type="ARBA" id="ARBA00023221"/>
    </source>
</evidence>
<evidence type="ECO:0000256" key="11">
    <source>
        <dbReference type="ARBA" id="ARBA00038856"/>
    </source>
</evidence>
<evidence type="ECO:0000256" key="8">
    <source>
        <dbReference type="ARBA" id="ARBA00023166"/>
    </source>
</evidence>
<keyword evidence="3" id="KW-0153">Cholesterol metabolism</keyword>
<dbReference type="InterPro" id="IPR036188">
    <property type="entry name" value="FAD/NAD-bd_sf"/>
</dbReference>
<feature type="domain" description="Glucose-methanol-choline oxidoreductase N-terminal" evidence="17">
    <location>
        <begin position="224"/>
        <end position="312"/>
    </location>
</feature>
<keyword evidence="10" id="KW-0413">Isomerase</keyword>
<dbReference type="SUPFAM" id="SSF51905">
    <property type="entry name" value="FAD/NAD(P)-binding domain"/>
    <property type="match status" value="1"/>
</dbReference>
<dbReference type="InterPro" id="IPR007867">
    <property type="entry name" value="GMC_OxRtase_C"/>
</dbReference>